<accession>A0ACA9NA77</accession>
<organism evidence="1 2">
    <name type="scientific">Racocetra persica</name>
    <dbReference type="NCBI Taxonomy" id="160502"/>
    <lineage>
        <taxon>Eukaryota</taxon>
        <taxon>Fungi</taxon>
        <taxon>Fungi incertae sedis</taxon>
        <taxon>Mucoromycota</taxon>
        <taxon>Glomeromycotina</taxon>
        <taxon>Glomeromycetes</taxon>
        <taxon>Diversisporales</taxon>
        <taxon>Gigasporaceae</taxon>
        <taxon>Racocetra</taxon>
    </lineage>
</organism>
<keyword evidence="2" id="KW-1185">Reference proteome</keyword>
<name>A0ACA9NA77_9GLOM</name>
<gene>
    <name evidence="1" type="ORF">RPERSI_LOCUS7552</name>
</gene>
<proteinExistence type="predicted"/>
<sequence length="225" mass="26071">MFKTGRPSSNKPQQKYIHKPRRGNGETTPIELNYARNSSSNYKHEKNRQKGNCFKCGLPRYYTKNCKSKNKSKLTNIEEKAKPTSHNITNNSLKLTQVEENHKQLLRFKTIEVQADPQNIYKEHNCNSVFISWQQLAKVPSSEEIYTIHVNKKDNRNTSHPPPEVQKILQDFKEIFPETLPDYLHLEQNIDHTINLASDKWKGILKGRIKIGNSSKQGVKNTTTL</sequence>
<dbReference type="EMBL" id="CAJVQC010012882">
    <property type="protein sequence ID" value="CAG8642815.1"/>
    <property type="molecule type" value="Genomic_DNA"/>
</dbReference>
<comment type="caution">
    <text evidence="1">The sequence shown here is derived from an EMBL/GenBank/DDBJ whole genome shotgun (WGS) entry which is preliminary data.</text>
</comment>
<evidence type="ECO:0000313" key="1">
    <source>
        <dbReference type="EMBL" id="CAG8642815.1"/>
    </source>
</evidence>
<protein>
    <submittedName>
        <fullName evidence="1">33163_t:CDS:1</fullName>
    </submittedName>
</protein>
<evidence type="ECO:0000313" key="2">
    <source>
        <dbReference type="Proteomes" id="UP000789920"/>
    </source>
</evidence>
<reference evidence="1" key="1">
    <citation type="submission" date="2021-06" db="EMBL/GenBank/DDBJ databases">
        <authorList>
            <person name="Kallberg Y."/>
            <person name="Tangrot J."/>
            <person name="Rosling A."/>
        </authorList>
    </citation>
    <scope>NUCLEOTIDE SEQUENCE</scope>
    <source>
        <strain evidence="1">MA461A</strain>
    </source>
</reference>
<dbReference type="Proteomes" id="UP000789920">
    <property type="component" value="Unassembled WGS sequence"/>
</dbReference>